<evidence type="ECO:0000313" key="5">
    <source>
        <dbReference type="RefSeq" id="XP_030894228.1"/>
    </source>
</evidence>
<evidence type="ECO:0000256" key="2">
    <source>
        <dbReference type="ARBA" id="ARBA00022737"/>
    </source>
</evidence>
<dbReference type="RefSeq" id="XP_030894228.1">
    <property type="nucleotide sequence ID" value="XM_031038368.1"/>
</dbReference>
<proteinExistence type="predicted"/>
<reference evidence="5" key="1">
    <citation type="submission" date="2025-08" db="UniProtKB">
        <authorList>
            <consortium name="RefSeq"/>
        </authorList>
    </citation>
    <scope>IDENTIFICATION</scope>
    <source>
        <tissue evidence="5">Liver</tissue>
    </source>
</reference>
<dbReference type="GO" id="GO:0005615">
    <property type="term" value="C:extracellular space"/>
    <property type="evidence" value="ECO:0007669"/>
    <property type="project" value="TreeGrafter"/>
</dbReference>
<dbReference type="SUPFAM" id="SSF49265">
    <property type="entry name" value="Fibronectin type III"/>
    <property type="match status" value="1"/>
</dbReference>
<keyword evidence="1" id="KW-0732">Signal</keyword>
<evidence type="ECO:0000256" key="1">
    <source>
        <dbReference type="ARBA" id="ARBA00022729"/>
    </source>
</evidence>
<dbReference type="OrthoDB" id="536211at2759"/>
<dbReference type="GO" id="GO:0004222">
    <property type="term" value="F:metalloendopeptidase activity"/>
    <property type="evidence" value="ECO:0007669"/>
    <property type="project" value="TreeGrafter"/>
</dbReference>
<keyword evidence="3" id="KW-1015">Disulfide bond</keyword>
<dbReference type="GeneID" id="115944084"/>
<dbReference type="KEGG" id="lww:115944084"/>
<protein>
    <submittedName>
        <fullName evidence="5">Pappalysin-1-like</fullName>
    </submittedName>
</protein>
<dbReference type="PANTHER" id="PTHR46130">
    <property type="entry name" value="LAMGL DOMAIN-CONTAINING PROTEIN"/>
    <property type="match status" value="1"/>
</dbReference>
<evidence type="ECO:0000256" key="3">
    <source>
        <dbReference type="ARBA" id="ARBA00023157"/>
    </source>
</evidence>
<dbReference type="InterPro" id="IPR036116">
    <property type="entry name" value="FN3_sf"/>
</dbReference>
<dbReference type="Proteomes" id="UP000245341">
    <property type="component" value="Unplaced"/>
</dbReference>
<accession>A0A7F8RN30</accession>
<sequence length="247" mass="27288">MGAGAGFHSDEIPEVLSADKMGTEEQDDDDCTDSFTPNQVARMHCYLDLVYQSWQPSRKPAPVALAPQIMGHTTDSVTLEWFPPIDGHFFERDLSLGSVYQYWVITISGSEESEPSPAAIYIHGSGYCGDGIIQKSRGEECDDMNKLSGDGCSLFCRQEDSFNCIDEPSRCYFHDGDGVCEEFEQKTSIKDCGVYTPQGFLDQWASNASVSHQDQQCPGWVIIGQPAASQRVVELDDLQGPPHSKKL</sequence>
<dbReference type="NCBIfam" id="TIGR02232">
    <property type="entry name" value="myxo_disulf_rpt"/>
    <property type="match status" value="1"/>
</dbReference>
<keyword evidence="2" id="KW-0677">Repeat</keyword>
<dbReference type="InterPro" id="IPR011936">
    <property type="entry name" value="Myxo_disulph_rpt"/>
</dbReference>
<dbReference type="Pfam" id="PF13948">
    <property type="entry name" value="DUF4215"/>
    <property type="match status" value="1"/>
</dbReference>
<dbReference type="GO" id="GO:0007166">
    <property type="term" value="P:cell surface receptor signaling pathway"/>
    <property type="evidence" value="ECO:0007669"/>
    <property type="project" value="TreeGrafter"/>
</dbReference>
<keyword evidence="4" id="KW-1185">Reference proteome</keyword>
<evidence type="ECO:0000313" key="4">
    <source>
        <dbReference type="Proteomes" id="UP000245341"/>
    </source>
</evidence>
<dbReference type="AlphaFoldDB" id="A0A7F8RN30"/>
<organism evidence="4 5">
    <name type="scientific">Leptonychotes weddellii</name>
    <name type="common">Weddell seal</name>
    <name type="synonym">Otaria weddellii</name>
    <dbReference type="NCBI Taxonomy" id="9713"/>
    <lineage>
        <taxon>Eukaryota</taxon>
        <taxon>Metazoa</taxon>
        <taxon>Chordata</taxon>
        <taxon>Craniata</taxon>
        <taxon>Vertebrata</taxon>
        <taxon>Euteleostomi</taxon>
        <taxon>Mammalia</taxon>
        <taxon>Eutheria</taxon>
        <taxon>Laurasiatheria</taxon>
        <taxon>Carnivora</taxon>
        <taxon>Caniformia</taxon>
        <taxon>Pinnipedia</taxon>
        <taxon>Phocidae</taxon>
        <taxon>Monachinae</taxon>
        <taxon>Lobodontini</taxon>
        <taxon>Leptonychotes</taxon>
    </lineage>
</organism>
<name>A0A7F8RN30_LEPWE</name>
<dbReference type="GO" id="GO:0006508">
    <property type="term" value="P:proteolysis"/>
    <property type="evidence" value="ECO:0007669"/>
    <property type="project" value="TreeGrafter"/>
</dbReference>
<dbReference type="InterPro" id="IPR043543">
    <property type="entry name" value="PAPPA/PAPPA2"/>
</dbReference>
<dbReference type="PANTHER" id="PTHR46130:SF2">
    <property type="entry name" value="PAPPALYSIN-1"/>
    <property type="match status" value="1"/>
</dbReference>
<gene>
    <name evidence="5" type="primary">LOC115944084</name>
</gene>